<feature type="signal peptide" evidence="1">
    <location>
        <begin position="1"/>
        <end position="19"/>
    </location>
</feature>
<protein>
    <recommendedName>
        <fullName evidence="3">Lipoprotein</fullName>
    </recommendedName>
</protein>
<evidence type="ECO:0000313" key="2">
    <source>
        <dbReference type="EMBL" id="WLD59589.1"/>
    </source>
</evidence>
<organism evidence="2">
    <name type="scientific">Salinispirillum sp. LH 10-3-1</name>
    <dbReference type="NCBI Taxonomy" id="2952525"/>
    <lineage>
        <taxon>Bacteria</taxon>
        <taxon>Pseudomonadati</taxon>
        <taxon>Pseudomonadota</taxon>
        <taxon>Gammaproteobacteria</taxon>
        <taxon>Oceanospirillales</taxon>
        <taxon>Saccharospirillaceae</taxon>
        <taxon>Salinispirillum</taxon>
    </lineage>
</organism>
<evidence type="ECO:0000256" key="1">
    <source>
        <dbReference type="SAM" id="SignalP"/>
    </source>
</evidence>
<name>A0AB38YJF9_9GAMM</name>
<reference evidence="2" key="1">
    <citation type="submission" date="2022-07" db="EMBL/GenBank/DDBJ databases">
        <title>Complete genome sequence of Salinispirillum sp. LH10-3-1 capable of multiple carbohydrate inversion isolated from a soda lake.</title>
        <authorList>
            <person name="Liu J."/>
            <person name="Zhai Y."/>
            <person name="Zhang H."/>
            <person name="Yang H."/>
            <person name="Qu J."/>
            <person name="Li J."/>
        </authorList>
    </citation>
    <scope>NUCLEOTIDE SEQUENCE</scope>
    <source>
        <strain evidence="2">LH 10-3-1</strain>
    </source>
</reference>
<dbReference type="PROSITE" id="PS51257">
    <property type="entry name" value="PROKAR_LIPOPROTEIN"/>
    <property type="match status" value="1"/>
</dbReference>
<dbReference type="AlphaFoldDB" id="A0AB38YJF9"/>
<dbReference type="EMBL" id="CP101717">
    <property type="protein sequence ID" value="WLD59589.1"/>
    <property type="molecule type" value="Genomic_DNA"/>
</dbReference>
<dbReference type="RefSeq" id="WP_304996881.1">
    <property type="nucleotide sequence ID" value="NZ_CP101717.1"/>
</dbReference>
<sequence length="235" mass="26380">MKKTLLITGIFAIATIAGCATSGAKYKNEAVAYALSTEAELRALVSACDRVSGPASAEAREADREWWRRNATMMQAADYGFIRELESFADSRREESLVLFTMNAGYALDQQMQESVAKRLDTRNPERVCLQELASFRAGDRDLSRNARHYSELVALSTEARVDQNALRSSRAPASANRDFGRSFYQTEAALAAVGCRQPQIAMLKNDWPTEVYEAQCQDTTYQLVRCEWNRCEVF</sequence>
<proteinExistence type="predicted"/>
<accession>A0AB38YJF9</accession>
<evidence type="ECO:0008006" key="3">
    <source>
        <dbReference type="Google" id="ProtNLM"/>
    </source>
</evidence>
<keyword evidence="1" id="KW-0732">Signal</keyword>
<gene>
    <name evidence="2" type="ORF">NFC81_07350</name>
</gene>
<feature type="chain" id="PRO_5044259390" description="Lipoprotein" evidence="1">
    <location>
        <begin position="20"/>
        <end position="235"/>
    </location>
</feature>